<dbReference type="Proteomes" id="UP000659223">
    <property type="component" value="Unassembled WGS sequence"/>
</dbReference>
<evidence type="ECO:0000313" key="3">
    <source>
        <dbReference type="Proteomes" id="UP000659223"/>
    </source>
</evidence>
<keyword evidence="3" id="KW-1185">Reference proteome</keyword>
<protein>
    <submittedName>
        <fullName evidence="2">Uncharacterized protein</fullName>
    </submittedName>
</protein>
<gene>
    <name evidence="2" type="ORF">GCM10010324_58940</name>
</gene>
<comment type="caution">
    <text evidence="2">The sequence shown here is derived from an EMBL/GenBank/DDBJ whole genome shotgun (WGS) entry which is preliminary data.</text>
</comment>
<dbReference type="EMBL" id="BMUT01000016">
    <property type="protein sequence ID" value="GGY04462.1"/>
    <property type="molecule type" value="Genomic_DNA"/>
</dbReference>
<evidence type="ECO:0000256" key="1">
    <source>
        <dbReference type="SAM" id="Coils"/>
    </source>
</evidence>
<organism evidence="2 3">
    <name type="scientific">Streptomyces hiroshimensis</name>
    <dbReference type="NCBI Taxonomy" id="66424"/>
    <lineage>
        <taxon>Bacteria</taxon>
        <taxon>Bacillati</taxon>
        <taxon>Actinomycetota</taxon>
        <taxon>Actinomycetes</taxon>
        <taxon>Kitasatosporales</taxon>
        <taxon>Streptomycetaceae</taxon>
        <taxon>Streptomyces</taxon>
    </lineage>
</organism>
<name>A0ABQ2Z467_9ACTN</name>
<keyword evidence="1" id="KW-0175">Coiled coil</keyword>
<sequence>MGTQMQAGRVGTRISKDLPPGRRRLAETLVALYRHMNPASLGTAAKELESRGYKKDPSEISRYLNGVRLPTEAFVLRLYEAAVARAGTAAVGMTRQQLHAIHAAAEPRLCSTCPRLKRENNELRRSLKQVSDREAGLEAALAAARERASFLPVPSPEGDRQELARDVAAANHVAQRTGDLHRKGKRSAALALLRETTRILTPAESAAALVLLRRQQHKQLAETLILTYGRDQPHDAVIRTAVKLHDYGLPDDAGALLRAAMK</sequence>
<reference evidence="3" key="1">
    <citation type="journal article" date="2019" name="Int. J. Syst. Evol. Microbiol.">
        <title>The Global Catalogue of Microorganisms (GCM) 10K type strain sequencing project: providing services to taxonomists for standard genome sequencing and annotation.</title>
        <authorList>
            <consortium name="The Broad Institute Genomics Platform"/>
            <consortium name="The Broad Institute Genome Sequencing Center for Infectious Disease"/>
            <person name="Wu L."/>
            <person name="Ma J."/>
        </authorList>
    </citation>
    <scope>NUCLEOTIDE SEQUENCE [LARGE SCALE GENOMIC DNA]</scope>
    <source>
        <strain evidence="3">JCM 4586</strain>
    </source>
</reference>
<accession>A0ABQ2Z467</accession>
<proteinExistence type="predicted"/>
<evidence type="ECO:0000313" key="2">
    <source>
        <dbReference type="EMBL" id="GGY04462.1"/>
    </source>
</evidence>
<feature type="coiled-coil region" evidence="1">
    <location>
        <begin position="113"/>
        <end position="147"/>
    </location>
</feature>